<gene>
    <name evidence="1" type="ORF">RRG08_059818</name>
</gene>
<dbReference type="Proteomes" id="UP001283361">
    <property type="component" value="Unassembled WGS sequence"/>
</dbReference>
<sequence>MGISAESQVSQGTRFYCQLGGGRLRLHKEEPINSLWLKIRTSERPTDKARRVTAAPGTMEITDLSIGSTKAGTPNIHYRVGAAAVIWLCPHARFLSPKTTGSKLRSPVLQD</sequence>
<accession>A0AAE1EEN1</accession>
<reference evidence="1" key="1">
    <citation type="journal article" date="2023" name="G3 (Bethesda)">
        <title>A reference genome for the long-term kleptoplast-retaining sea slug Elysia crispata morphotype clarki.</title>
        <authorList>
            <person name="Eastman K.E."/>
            <person name="Pendleton A.L."/>
            <person name="Shaikh M.A."/>
            <person name="Suttiyut T."/>
            <person name="Ogas R."/>
            <person name="Tomko P."/>
            <person name="Gavelis G."/>
            <person name="Widhalm J.R."/>
            <person name="Wisecaver J.H."/>
        </authorList>
    </citation>
    <scope>NUCLEOTIDE SEQUENCE</scope>
    <source>
        <strain evidence="1">ECLA1</strain>
    </source>
</reference>
<name>A0AAE1EEN1_9GAST</name>
<proteinExistence type="predicted"/>
<comment type="caution">
    <text evidence="1">The sequence shown here is derived from an EMBL/GenBank/DDBJ whole genome shotgun (WGS) entry which is preliminary data.</text>
</comment>
<dbReference type="EMBL" id="JAWDGP010000077">
    <property type="protein sequence ID" value="KAK3803955.1"/>
    <property type="molecule type" value="Genomic_DNA"/>
</dbReference>
<evidence type="ECO:0000313" key="1">
    <source>
        <dbReference type="EMBL" id="KAK3803955.1"/>
    </source>
</evidence>
<keyword evidence="2" id="KW-1185">Reference proteome</keyword>
<evidence type="ECO:0000313" key="2">
    <source>
        <dbReference type="Proteomes" id="UP001283361"/>
    </source>
</evidence>
<dbReference type="AlphaFoldDB" id="A0AAE1EEN1"/>
<organism evidence="1 2">
    <name type="scientific">Elysia crispata</name>
    <name type="common">lettuce slug</name>
    <dbReference type="NCBI Taxonomy" id="231223"/>
    <lineage>
        <taxon>Eukaryota</taxon>
        <taxon>Metazoa</taxon>
        <taxon>Spiralia</taxon>
        <taxon>Lophotrochozoa</taxon>
        <taxon>Mollusca</taxon>
        <taxon>Gastropoda</taxon>
        <taxon>Heterobranchia</taxon>
        <taxon>Euthyneura</taxon>
        <taxon>Panpulmonata</taxon>
        <taxon>Sacoglossa</taxon>
        <taxon>Placobranchoidea</taxon>
        <taxon>Plakobranchidae</taxon>
        <taxon>Elysia</taxon>
    </lineage>
</organism>
<protein>
    <submittedName>
        <fullName evidence="1">Uncharacterized protein</fullName>
    </submittedName>
</protein>